<dbReference type="EMBL" id="JANEYG010000016">
    <property type="protein sequence ID" value="KAJ8919634.1"/>
    <property type="molecule type" value="Genomic_DNA"/>
</dbReference>
<organism evidence="12 13">
    <name type="scientific">Exocentrus adspersus</name>
    <dbReference type="NCBI Taxonomy" id="1586481"/>
    <lineage>
        <taxon>Eukaryota</taxon>
        <taxon>Metazoa</taxon>
        <taxon>Ecdysozoa</taxon>
        <taxon>Arthropoda</taxon>
        <taxon>Hexapoda</taxon>
        <taxon>Insecta</taxon>
        <taxon>Pterygota</taxon>
        <taxon>Neoptera</taxon>
        <taxon>Endopterygota</taxon>
        <taxon>Coleoptera</taxon>
        <taxon>Polyphaga</taxon>
        <taxon>Cucujiformia</taxon>
        <taxon>Chrysomeloidea</taxon>
        <taxon>Cerambycidae</taxon>
        <taxon>Lamiinae</taxon>
        <taxon>Acanthocinini</taxon>
        <taxon>Exocentrus</taxon>
    </lineage>
</organism>
<comment type="subunit">
    <text evidence="11">Interacts with BRI3BP. Interacts with MGAT1 and IFITM3.</text>
</comment>
<dbReference type="Proteomes" id="UP001159042">
    <property type="component" value="Unassembled WGS sequence"/>
</dbReference>
<dbReference type="Pfam" id="PF10164">
    <property type="entry name" value="BRI3"/>
    <property type="match status" value="1"/>
</dbReference>
<evidence type="ECO:0000256" key="7">
    <source>
        <dbReference type="ARBA" id="ARBA00023136"/>
    </source>
</evidence>
<evidence type="ECO:0000313" key="13">
    <source>
        <dbReference type="Proteomes" id="UP001159042"/>
    </source>
</evidence>
<sequence length="155" mass="17263">MERKEMPPPYDSGFNNQGYGQPYGNMSASAPLQSPVYQQPAPQPAPTLVQPVHTNSTTSTTVVVGGGRPGGCPICHNGSWTGTYSCCAWLLCIFCFPCGLVCCLCMRKKEVHQVRIHRCLNCRHTCNFKQILFFGFISNIRRSFLLHGLVFRFLS</sequence>
<keyword evidence="7" id="KW-0472">Membrane</keyword>
<proteinExistence type="inferred from homology"/>
<keyword evidence="5" id="KW-0812">Transmembrane</keyword>
<evidence type="ECO:0000256" key="11">
    <source>
        <dbReference type="ARBA" id="ARBA00046593"/>
    </source>
</evidence>
<comment type="similarity">
    <text evidence="3">Belongs to the BRI3 family.</text>
</comment>
<evidence type="ECO:0000256" key="1">
    <source>
        <dbReference type="ARBA" id="ARBA00004155"/>
    </source>
</evidence>
<gene>
    <name evidence="12" type="ORF">NQ315_006160</name>
</gene>
<comment type="caution">
    <text evidence="12">The sequence shown here is derived from an EMBL/GenBank/DDBJ whole genome shotgun (WGS) entry which is preliminary data.</text>
</comment>
<evidence type="ECO:0000313" key="12">
    <source>
        <dbReference type="EMBL" id="KAJ8919634.1"/>
    </source>
</evidence>
<evidence type="ECO:0000256" key="2">
    <source>
        <dbReference type="ARBA" id="ARBA00004556"/>
    </source>
</evidence>
<accession>A0AAV8VZZ1</accession>
<name>A0AAV8VZZ1_9CUCU</name>
<evidence type="ECO:0000256" key="6">
    <source>
        <dbReference type="ARBA" id="ARBA00022989"/>
    </source>
</evidence>
<evidence type="ECO:0000256" key="4">
    <source>
        <dbReference type="ARBA" id="ARBA00022490"/>
    </source>
</evidence>
<keyword evidence="6" id="KW-1133">Transmembrane helix</keyword>
<comment type="subcellular location">
    <subcellularLocation>
        <location evidence="2">Cytoplasm</location>
        <location evidence="2">Perinuclear region</location>
    </subcellularLocation>
    <subcellularLocation>
        <location evidence="1">Lysosome membrane</location>
        <topology evidence="1">Multi-pass membrane protein</topology>
    </subcellularLocation>
</comment>
<dbReference type="PANTHER" id="PTHR13551">
    <property type="entry name" value="BRAIN PROTEIN I3"/>
    <property type="match status" value="1"/>
</dbReference>
<evidence type="ECO:0000256" key="8">
    <source>
        <dbReference type="ARBA" id="ARBA00023228"/>
    </source>
</evidence>
<keyword evidence="8" id="KW-0458">Lysosome</keyword>
<evidence type="ECO:0000256" key="5">
    <source>
        <dbReference type="ARBA" id="ARBA00022692"/>
    </source>
</evidence>
<dbReference type="InterPro" id="IPR019317">
    <property type="entry name" value="BRI3"/>
</dbReference>
<keyword evidence="4" id="KW-0963">Cytoplasm</keyword>
<reference evidence="12 13" key="1">
    <citation type="journal article" date="2023" name="Insect Mol. Biol.">
        <title>Genome sequencing provides insights into the evolution of gene families encoding plant cell wall-degrading enzymes in longhorned beetles.</title>
        <authorList>
            <person name="Shin N.R."/>
            <person name="Okamura Y."/>
            <person name="Kirsch R."/>
            <person name="Pauchet Y."/>
        </authorList>
    </citation>
    <scope>NUCLEOTIDE SEQUENCE [LARGE SCALE GENOMIC DNA]</scope>
    <source>
        <strain evidence="12">EAD_L_NR</strain>
    </source>
</reference>
<evidence type="ECO:0000256" key="10">
    <source>
        <dbReference type="ARBA" id="ARBA00035449"/>
    </source>
</evidence>
<dbReference type="GO" id="GO:0005765">
    <property type="term" value="C:lysosomal membrane"/>
    <property type="evidence" value="ECO:0007669"/>
    <property type="project" value="UniProtKB-SubCell"/>
</dbReference>
<evidence type="ECO:0000256" key="3">
    <source>
        <dbReference type="ARBA" id="ARBA00008090"/>
    </source>
</evidence>
<dbReference type="AlphaFoldDB" id="A0AAV8VZZ1"/>
<dbReference type="PANTHER" id="PTHR13551:SF1">
    <property type="entry name" value="MEMBRANE PROTEIN BRI3"/>
    <property type="match status" value="1"/>
</dbReference>
<keyword evidence="13" id="KW-1185">Reference proteome</keyword>
<protein>
    <recommendedName>
        <fullName evidence="9">Membrane protein BRI3</fullName>
    </recommendedName>
    <alternativeName>
        <fullName evidence="10">Brain protein I3</fullName>
    </alternativeName>
</protein>
<dbReference type="GO" id="GO:0048471">
    <property type="term" value="C:perinuclear region of cytoplasm"/>
    <property type="evidence" value="ECO:0007669"/>
    <property type="project" value="UniProtKB-SubCell"/>
</dbReference>
<evidence type="ECO:0000256" key="9">
    <source>
        <dbReference type="ARBA" id="ARBA00035284"/>
    </source>
</evidence>